<evidence type="ECO:0000313" key="9">
    <source>
        <dbReference type="EMBL" id="VDP51039.1"/>
    </source>
</evidence>
<dbReference type="EMBL" id="UZAL01029907">
    <property type="protein sequence ID" value="VDP51039.1"/>
    <property type="molecule type" value="Genomic_DNA"/>
</dbReference>
<dbReference type="InterPro" id="IPR011387">
    <property type="entry name" value="TIF2A"/>
</dbReference>
<evidence type="ECO:0000313" key="10">
    <source>
        <dbReference type="Proteomes" id="UP000269396"/>
    </source>
</evidence>
<evidence type="ECO:0000256" key="8">
    <source>
        <dbReference type="ARBA" id="ARBA00022917"/>
    </source>
</evidence>
<dbReference type="Pfam" id="PF08662">
    <property type="entry name" value="eIF2A"/>
    <property type="match status" value="1"/>
</dbReference>
<name>A0A183P5N9_9TREM</name>
<evidence type="ECO:0000256" key="6">
    <source>
        <dbReference type="ARBA" id="ARBA00022737"/>
    </source>
</evidence>
<dbReference type="GO" id="GO:0006417">
    <property type="term" value="P:regulation of translation"/>
    <property type="evidence" value="ECO:0007669"/>
    <property type="project" value="UniProtKB-KW"/>
</dbReference>
<keyword evidence="10" id="KW-1185">Reference proteome</keyword>
<evidence type="ECO:0000256" key="2">
    <source>
        <dbReference type="ARBA" id="ARBA00009573"/>
    </source>
</evidence>
<dbReference type="GO" id="GO:0043022">
    <property type="term" value="F:ribosome binding"/>
    <property type="evidence" value="ECO:0007669"/>
    <property type="project" value="TreeGrafter"/>
</dbReference>
<protein>
    <recommendedName>
        <fullName evidence="3">Eukaryotic translation initiation factor 2A</fullName>
    </recommendedName>
</protein>
<dbReference type="PANTHER" id="PTHR13227:SF0">
    <property type="entry name" value="EUKARYOTIC TRANSLATION INITIATION FACTOR 2A"/>
    <property type="match status" value="1"/>
</dbReference>
<dbReference type="PANTHER" id="PTHR13227">
    <property type="entry name" value="EUKARYOTIC TRANSLATION INITIATION FACTOR 2A"/>
    <property type="match status" value="1"/>
</dbReference>
<dbReference type="InterPro" id="IPR013979">
    <property type="entry name" value="TIF_beta_prop-like"/>
</dbReference>
<dbReference type="GO" id="GO:0003743">
    <property type="term" value="F:translation initiation factor activity"/>
    <property type="evidence" value="ECO:0007669"/>
    <property type="project" value="UniProtKB-KW"/>
</dbReference>
<proteinExistence type="inferred from homology"/>
<evidence type="ECO:0000256" key="7">
    <source>
        <dbReference type="ARBA" id="ARBA00022845"/>
    </source>
</evidence>
<keyword evidence="5" id="KW-0853">WD repeat</keyword>
<keyword evidence="7" id="KW-0810">Translation regulation</keyword>
<dbReference type="Gene3D" id="2.130.10.10">
    <property type="entry name" value="YVTN repeat-like/Quinoprotein amine dehydrogenase"/>
    <property type="match status" value="1"/>
</dbReference>
<comment type="similarity">
    <text evidence="2">Belongs to the WD repeat EIF2A family.</text>
</comment>
<dbReference type="SUPFAM" id="SSF50969">
    <property type="entry name" value="YVTN repeat-like/Quinoprotein amine dehydrogenase"/>
    <property type="match status" value="1"/>
</dbReference>
<gene>
    <name evidence="9" type="ORF">SMTD_LOCUS9677</name>
</gene>
<dbReference type="STRING" id="31246.A0A183P5N9"/>
<keyword evidence="8" id="KW-0648">Protein biosynthesis</keyword>
<dbReference type="GO" id="GO:0003729">
    <property type="term" value="F:mRNA binding"/>
    <property type="evidence" value="ECO:0007669"/>
    <property type="project" value="TreeGrafter"/>
</dbReference>
<dbReference type="InterPro" id="IPR011044">
    <property type="entry name" value="Quino_amine_DH_bsu"/>
</dbReference>
<organism evidence="9 10">
    <name type="scientific">Schistosoma mattheei</name>
    <dbReference type="NCBI Taxonomy" id="31246"/>
    <lineage>
        <taxon>Eukaryota</taxon>
        <taxon>Metazoa</taxon>
        <taxon>Spiralia</taxon>
        <taxon>Lophotrochozoa</taxon>
        <taxon>Platyhelminthes</taxon>
        <taxon>Trematoda</taxon>
        <taxon>Digenea</taxon>
        <taxon>Strigeidida</taxon>
        <taxon>Schistosomatoidea</taxon>
        <taxon>Schistosomatidae</taxon>
        <taxon>Schistosoma</taxon>
    </lineage>
</organism>
<reference evidence="9 10" key="1">
    <citation type="submission" date="2018-11" db="EMBL/GenBank/DDBJ databases">
        <authorList>
            <consortium name="Pathogen Informatics"/>
        </authorList>
    </citation>
    <scope>NUCLEOTIDE SEQUENCE [LARGE SCALE GENOMIC DNA]</scope>
    <source>
        <strain>Denwood</strain>
        <strain evidence="10">Zambia</strain>
    </source>
</reference>
<dbReference type="AlphaFoldDB" id="A0A183P5N9"/>
<evidence type="ECO:0000256" key="4">
    <source>
        <dbReference type="ARBA" id="ARBA00022540"/>
    </source>
</evidence>
<keyword evidence="4" id="KW-0396">Initiation factor</keyword>
<evidence type="ECO:0000256" key="5">
    <source>
        <dbReference type="ARBA" id="ARBA00022574"/>
    </source>
</evidence>
<dbReference type="Proteomes" id="UP000269396">
    <property type="component" value="Unassembled WGS sequence"/>
</dbReference>
<dbReference type="InterPro" id="IPR015943">
    <property type="entry name" value="WD40/YVTN_repeat-like_dom_sf"/>
</dbReference>
<dbReference type="GO" id="GO:0022627">
    <property type="term" value="C:cytosolic small ribosomal subunit"/>
    <property type="evidence" value="ECO:0007669"/>
    <property type="project" value="TreeGrafter"/>
</dbReference>
<sequence>MSTSSQPNLAVYIPGEKLSDESYYGDQGLYFISASRSGDSAIVPMPRKGPIYQIAFQPTNYSSSMVKKNKNKKVEEYFVVCYGSGLGNLSGDMCVWDFSTHERLSSFKTTDVTSVQWLPDGEHLIFATTTPRLRVNNGFGIWHYSGKQLSFRPVERRAIPRAATPDLPAAVDHELYQVSVIFPTKLESAPEPRKFESVNVDSVNKRSSAYVPPVLRNRSAVAVQSLKASNMIDHGKISTHSFNNNNSNIGKLNPSKSMLVVQ</sequence>
<keyword evidence="6" id="KW-0677">Repeat</keyword>
<evidence type="ECO:0000256" key="1">
    <source>
        <dbReference type="ARBA" id="ARBA00003993"/>
    </source>
</evidence>
<dbReference type="GO" id="GO:0000049">
    <property type="term" value="F:tRNA binding"/>
    <property type="evidence" value="ECO:0007669"/>
    <property type="project" value="TreeGrafter"/>
</dbReference>
<evidence type="ECO:0000256" key="3">
    <source>
        <dbReference type="ARBA" id="ARBA00013819"/>
    </source>
</evidence>
<comment type="function">
    <text evidence="1">Functions in the early steps of protein synthesis of a small number of specific mRNAs. Acts by directing the binding of methionyl-tRNAi to 40S ribosomal subunits. In contrast to the eIF-2 complex, it binds methionyl-tRNAi to 40S subunits in a codon-dependent manner, whereas the eIF-2 complex binds methionyl-tRNAi to 40S subunits in a GTP-dependent manner.</text>
</comment>
<accession>A0A183P5N9</accession>